<dbReference type="InterPro" id="IPR037185">
    <property type="entry name" value="EmrE-like"/>
</dbReference>
<evidence type="ECO:0000313" key="9">
    <source>
        <dbReference type="Proteomes" id="UP000463975"/>
    </source>
</evidence>
<keyword evidence="3 6" id="KW-0812">Transmembrane</keyword>
<feature type="transmembrane region" description="Helical" evidence="6">
    <location>
        <begin position="126"/>
        <end position="145"/>
    </location>
</feature>
<dbReference type="InterPro" id="IPR050638">
    <property type="entry name" value="AA-Vitamin_Transporters"/>
</dbReference>
<evidence type="ECO:0000256" key="3">
    <source>
        <dbReference type="ARBA" id="ARBA00022692"/>
    </source>
</evidence>
<reference evidence="8 9" key="1">
    <citation type="submission" date="2020-01" db="EMBL/GenBank/DDBJ databases">
        <title>Genome sequencing of strain KACC 21507.</title>
        <authorList>
            <person name="Heo J."/>
            <person name="Kim S.-J."/>
            <person name="Kim J.-S."/>
            <person name="Hong S.-B."/>
            <person name="Kwon S.-W."/>
        </authorList>
    </citation>
    <scope>NUCLEOTIDE SEQUENCE [LARGE SCALE GENOMIC DNA]</scope>
    <source>
        <strain evidence="8 9">KACC 21507</strain>
    </source>
</reference>
<feature type="transmembrane region" description="Helical" evidence="6">
    <location>
        <begin position="198"/>
        <end position="220"/>
    </location>
</feature>
<evidence type="ECO:0000256" key="5">
    <source>
        <dbReference type="ARBA" id="ARBA00023136"/>
    </source>
</evidence>
<dbReference type="EMBL" id="CP047652">
    <property type="protein sequence ID" value="QHI96410.1"/>
    <property type="molecule type" value="Genomic_DNA"/>
</dbReference>
<comment type="subcellular location">
    <subcellularLocation>
        <location evidence="1">Cell membrane</location>
        <topology evidence="1">Multi-pass membrane protein</topology>
    </subcellularLocation>
</comment>
<evidence type="ECO:0000313" key="8">
    <source>
        <dbReference type="EMBL" id="QHI96410.1"/>
    </source>
</evidence>
<feature type="transmembrane region" description="Helical" evidence="6">
    <location>
        <begin position="157"/>
        <end position="177"/>
    </location>
</feature>
<feature type="domain" description="EamA" evidence="7">
    <location>
        <begin position="7"/>
        <end position="141"/>
    </location>
</feature>
<dbReference type="SUPFAM" id="SSF103481">
    <property type="entry name" value="Multidrug resistance efflux transporter EmrE"/>
    <property type="match status" value="2"/>
</dbReference>
<feature type="transmembrane region" description="Helical" evidence="6">
    <location>
        <begin position="93"/>
        <end position="114"/>
    </location>
</feature>
<feature type="domain" description="EamA" evidence="7">
    <location>
        <begin position="162"/>
        <end position="305"/>
    </location>
</feature>
<proteinExistence type="predicted"/>
<protein>
    <submittedName>
        <fullName evidence="8">EamA family transporter</fullName>
    </submittedName>
</protein>
<dbReference type="AlphaFoldDB" id="A0A6P1NIP7"/>
<organism evidence="8 9">
    <name type="scientific">Aristophania vespae</name>
    <dbReference type="NCBI Taxonomy" id="2697033"/>
    <lineage>
        <taxon>Bacteria</taxon>
        <taxon>Pseudomonadati</taxon>
        <taxon>Pseudomonadota</taxon>
        <taxon>Alphaproteobacteria</taxon>
        <taxon>Acetobacterales</taxon>
        <taxon>Acetobacteraceae</taxon>
        <taxon>Aristophania</taxon>
    </lineage>
</organism>
<dbReference type="GO" id="GO:0005886">
    <property type="term" value="C:plasma membrane"/>
    <property type="evidence" value="ECO:0007669"/>
    <property type="project" value="UniProtKB-SubCell"/>
</dbReference>
<dbReference type="PANTHER" id="PTHR32322:SF18">
    <property type="entry name" value="S-ADENOSYLMETHIONINE_S-ADENOSYLHOMOCYSTEINE TRANSPORTER"/>
    <property type="match status" value="1"/>
</dbReference>
<dbReference type="InterPro" id="IPR000620">
    <property type="entry name" value="EamA_dom"/>
</dbReference>
<sequence>MERKTALGFLCGVTAGALWGYVILVPALIRPFTPLQLACVRFMFFGLIASIMVIPRWRKIFIPLGKREWGSLILLSLLGNIMYYLLLGTSVQLIGIATPTLIVGLLPVTVTVVGAFEDGAVPLRKLIPSILLSVAGVVCITWHAYHLTQNSPHHSDAIRMIIGLLCAVAALFCWSAYAIKNARWLCSLTITTPYEWNLLIGLSTGALALCLVPFAFFWQTSLPFSAISPKDWSWFLPIAFSAALVGSILGNACWNKMSQILPLTMVGQMLLFETIFALIYGFLYEQRVPTPLESLAIILVSASVITCMHAHRKPKKFTTEGHG</sequence>
<feature type="transmembrane region" description="Helical" evidence="6">
    <location>
        <begin position="232"/>
        <end position="253"/>
    </location>
</feature>
<feature type="transmembrane region" description="Helical" evidence="6">
    <location>
        <begin position="7"/>
        <end position="29"/>
    </location>
</feature>
<evidence type="ECO:0000256" key="1">
    <source>
        <dbReference type="ARBA" id="ARBA00004651"/>
    </source>
</evidence>
<evidence type="ECO:0000256" key="4">
    <source>
        <dbReference type="ARBA" id="ARBA00022989"/>
    </source>
</evidence>
<evidence type="ECO:0000256" key="2">
    <source>
        <dbReference type="ARBA" id="ARBA00022475"/>
    </source>
</evidence>
<feature type="transmembrane region" description="Helical" evidence="6">
    <location>
        <begin position="260"/>
        <end position="283"/>
    </location>
</feature>
<keyword evidence="4 6" id="KW-1133">Transmembrane helix</keyword>
<feature type="transmembrane region" description="Helical" evidence="6">
    <location>
        <begin position="295"/>
        <end position="311"/>
    </location>
</feature>
<name>A0A6P1NIP7_9PROT</name>
<gene>
    <name evidence="8" type="ORF">GT348_05995</name>
</gene>
<feature type="transmembrane region" description="Helical" evidence="6">
    <location>
        <begin position="69"/>
        <end position="87"/>
    </location>
</feature>
<dbReference type="PANTHER" id="PTHR32322">
    <property type="entry name" value="INNER MEMBRANE TRANSPORTER"/>
    <property type="match status" value="1"/>
</dbReference>
<keyword evidence="2" id="KW-1003">Cell membrane</keyword>
<dbReference type="KEGG" id="bomb:GT348_05995"/>
<accession>A0A6P1NIP7</accession>
<keyword evidence="9" id="KW-1185">Reference proteome</keyword>
<evidence type="ECO:0000259" key="7">
    <source>
        <dbReference type="Pfam" id="PF00892"/>
    </source>
</evidence>
<evidence type="ECO:0000256" key="6">
    <source>
        <dbReference type="SAM" id="Phobius"/>
    </source>
</evidence>
<keyword evidence="5 6" id="KW-0472">Membrane</keyword>
<feature type="transmembrane region" description="Helical" evidence="6">
    <location>
        <begin position="35"/>
        <end position="57"/>
    </location>
</feature>
<dbReference type="Pfam" id="PF00892">
    <property type="entry name" value="EamA"/>
    <property type="match status" value="2"/>
</dbReference>
<dbReference type="Proteomes" id="UP000463975">
    <property type="component" value="Chromosome"/>
</dbReference>